<feature type="compositionally biased region" description="Basic and acidic residues" evidence="1">
    <location>
        <begin position="325"/>
        <end position="338"/>
    </location>
</feature>
<dbReference type="InterPro" id="IPR040014">
    <property type="entry name" value="CIR1"/>
</dbReference>
<protein>
    <submittedName>
        <fullName evidence="3">CIR1 protein</fullName>
    </submittedName>
</protein>
<evidence type="ECO:0000313" key="3">
    <source>
        <dbReference type="EMBL" id="NXP44040.1"/>
    </source>
</evidence>
<proteinExistence type="predicted"/>
<feature type="region of interest" description="Disordered" evidence="1">
    <location>
        <begin position="218"/>
        <end position="463"/>
    </location>
</feature>
<dbReference type="InterPro" id="IPR019339">
    <property type="entry name" value="CIR_N_dom"/>
</dbReference>
<reference evidence="3 4" key="1">
    <citation type="submission" date="2019-09" db="EMBL/GenBank/DDBJ databases">
        <title>Bird 10,000 Genomes (B10K) Project - Family phase.</title>
        <authorList>
            <person name="Zhang G."/>
        </authorList>
    </citation>
    <scope>NUCLEOTIDE SEQUENCE [LARGE SCALE GENOMIC DNA]</scope>
    <source>
        <strain evidence="3">B10K-DU-001-55</strain>
        <tissue evidence="3">Muscle</tissue>
    </source>
</reference>
<feature type="compositionally biased region" description="Basic and acidic residues" evidence="1">
    <location>
        <begin position="365"/>
        <end position="376"/>
    </location>
</feature>
<feature type="compositionally biased region" description="Low complexity" evidence="1">
    <location>
        <begin position="256"/>
        <end position="270"/>
    </location>
</feature>
<feature type="compositionally biased region" description="Basic and acidic residues" evidence="1">
    <location>
        <begin position="410"/>
        <end position="419"/>
    </location>
</feature>
<dbReference type="OrthoDB" id="6253837at2759"/>
<feature type="compositionally biased region" description="Basic and acidic residues" evidence="1">
    <location>
        <begin position="435"/>
        <end position="451"/>
    </location>
</feature>
<feature type="compositionally biased region" description="Basic residues" evidence="1">
    <location>
        <begin position="452"/>
        <end position="463"/>
    </location>
</feature>
<sequence length="463" mass="53486">MGKSFANFMCKKDFHPASKSNIKKVWMAEQKISYDKKKQEELMQQYLKEQESYDNRLLMGDERVKNGLNFMYEAPPGAKKEGETEYKFEWQKVAPREKYAKDDMNIRDQPFGIQASYINFTLCIKCHKWGHVNTDRECPLFGLSGINASSVSSDGSGPSMHPSELIAEMRNSGFALKQNVLGRNLTANDPSQDFVVSEGDDDPEVEFLKSLSTKQKQKLLRKLDRLEKKKKKKDRKKKKQQKKRSKSKHKKHKMRSSSSSSSETSVSSSDSETDSRDKAAQKKMYSKKRKKDKFSEASSGSSSDSEGKAKTGKEKLYEDLSSSHGNKDKDREKSRLLKQDSSAENNKRSSSEGERKSKSRYHSTNKRETERKERNSRSPSMDGGSRRSPCRIHSSSRHRQIRKSPSQSPGEERHRKNEARSPGTDVQRERKKYRERYGDKCSKVEPRERSRLSRSRSRERKKK</sequence>
<dbReference type="GO" id="GO:0003714">
    <property type="term" value="F:transcription corepressor activity"/>
    <property type="evidence" value="ECO:0007669"/>
    <property type="project" value="InterPro"/>
</dbReference>
<gene>
    <name evidence="3" type="primary">Cir1</name>
    <name evidence="3" type="ORF">HELFUL_R10406</name>
</gene>
<feature type="compositionally biased region" description="Basic and acidic residues" evidence="1">
    <location>
        <begin position="305"/>
        <end position="318"/>
    </location>
</feature>
<feature type="compositionally biased region" description="Basic residues" evidence="1">
    <location>
        <begin position="388"/>
        <end position="402"/>
    </location>
</feature>
<dbReference type="EMBL" id="VXBZ01000691">
    <property type="protein sequence ID" value="NXP44040.1"/>
    <property type="molecule type" value="Genomic_DNA"/>
</dbReference>
<keyword evidence="4" id="KW-1185">Reference proteome</keyword>
<feature type="non-terminal residue" evidence="3">
    <location>
        <position position="463"/>
    </location>
</feature>
<comment type="caution">
    <text evidence="3">The sequence shown here is derived from an EMBL/GenBank/DDBJ whole genome shotgun (WGS) entry which is preliminary data.</text>
</comment>
<dbReference type="SMART" id="SM01083">
    <property type="entry name" value="Cir_N"/>
    <property type="match status" value="1"/>
</dbReference>
<dbReference type="GO" id="GO:0005634">
    <property type="term" value="C:nucleus"/>
    <property type="evidence" value="ECO:0007669"/>
    <property type="project" value="TreeGrafter"/>
</dbReference>
<dbReference type="Proteomes" id="UP000590868">
    <property type="component" value="Unassembled WGS sequence"/>
</dbReference>
<dbReference type="AlphaFoldDB" id="A0A7L2AEY3"/>
<evidence type="ECO:0000256" key="1">
    <source>
        <dbReference type="SAM" id="MobiDB-lite"/>
    </source>
</evidence>
<name>A0A7L2AEY3_9GRUI</name>
<evidence type="ECO:0000313" key="4">
    <source>
        <dbReference type="Proteomes" id="UP000590868"/>
    </source>
</evidence>
<evidence type="ECO:0000259" key="2">
    <source>
        <dbReference type="SMART" id="SM01083"/>
    </source>
</evidence>
<feature type="domain" description="CBF1-interacting co-repressor CIR N-terminal" evidence="2">
    <location>
        <begin position="13"/>
        <end position="49"/>
    </location>
</feature>
<feature type="non-terminal residue" evidence="3">
    <location>
        <position position="1"/>
    </location>
</feature>
<accession>A0A7L2AEY3</accession>
<dbReference type="PANTHER" id="PTHR13151">
    <property type="entry name" value="CBF1 INTERACTING COREPRESSOR CIR"/>
    <property type="match status" value="1"/>
</dbReference>
<feature type="compositionally biased region" description="Basic residues" evidence="1">
    <location>
        <begin position="228"/>
        <end position="255"/>
    </location>
</feature>
<feature type="compositionally biased region" description="Basic and acidic residues" evidence="1">
    <location>
        <begin position="345"/>
        <end position="356"/>
    </location>
</feature>
<dbReference type="PANTHER" id="PTHR13151:SF2">
    <property type="entry name" value="COREPRESSOR INTERACTING WITH RBPJ 1"/>
    <property type="match status" value="1"/>
</dbReference>
<dbReference type="Pfam" id="PF10197">
    <property type="entry name" value="Cir_N"/>
    <property type="match status" value="1"/>
</dbReference>
<organism evidence="3 4">
    <name type="scientific">Heliornis fulica</name>
    <name type="common">sungrebe</name>
    <dbReference type="NCBI Taxonomy" id="54369"/>
    <lineage>
        <taxon>Eukaryota</taxon>
        <taxon>Metazoa</taxon>
        <taxon>Chordata</taxon>
        <taxon>Craniata</taxon>
        <taxon>Vertebrata</taxon>
        <taxon>Euteleostomi</taxon>
        <taxon>Archelosauria</taxon>
        <taxon>Archosauria</taxon>
        <taxon>Dinosauria</taxon>
        <taxon>Saurischia</taxon>
        <taxon>Theropoda</taxon>
        <taxon>Coelurosauria</taxon>
        <taxon>Aves</taxon>
        <taxon>Neognathae</taxon>
        <taxon>Neoaves</taxon>
        <taxon>Gruiformes</taxon>
        <taxon>Heliornithidae</taxon>
        <taxon>Heliornis</taxon>
    </lineage>
</organism>